<dbReference type="Gene3D" id="3.30.420.270">
    <property type="match status" value="1"/>
</dbReference>
<name>A0A551XZ33_MICAE</name>
<evidence type="ECO:0000256" key="3">
    <source>
        <dbReference type="ARBA" id="ARBA00022475"/>
    </source>
</evidence>
<evidence type="ECO:0000256" key="5">
    <source>
        <dbReference type="ARBA" id="ARBA00022989"/>
    </source>
</evidence>
<evidence type="ECO:0000256" key="1">
    <source>
        <dbReference type="ARBA" id="ARBA00004162"/>
    </source>
</evidence>
<feature type="compositionally biased region" description="Polar residues" evidence="8">
    <location>
        <begin position="190"/>
        <end position="200"/>
    </location>
</feature>
<reference evidence="10 11" key="1">
    <citation type="submission" date="2019-01" db="EMBL/GenBank/DDBJ databases">
        <title>Coherence of Microcystis species and biogeography revealed through population genomics.</title>
        <authorList>
            <person name="Perez-Carrascal O.M."/>
            <person name="Terrat Y."/>
            <person name="Giani A."/>
            <person name="Fortin N."/>
            <person name="Tromas N."/>
            <person name="Shapiro B.J."/>
        </authorList>
    </citation>
    <scope>NUCLEOTIDE SEQUENCE [LARGE SCALE GENOMIC DNA]</scope>
    <source>
        <strain evidence="10">Ma_QC_C_20070703_M131</strain>
    </source>
</reference>
<keyword evidence="5 9" id="KW-1133">Transmembrane helix</keyword>
<evidence type="ECO:0000256" key="7">
    <source>
        <dbReference type="RuleBase" id="RU003879"/>
    </source>
</evidence>
<protein>
    <submittedName>
        <fullName evidence="10">Biopolymer transporter ExbD</fullName>
    </submittedName>
</protein>
<accession>A0A551XZ33</accession>
<evidence type="ECO:0000313" key="10">
    <source>
        <dbReference type="EMBL" id="TRT53978.1"/>
    </source>
</evidence>
<evidence type="ECO:0000256" key="9">
    <source>
        <dbReference type="SAM" id="Phobius"/>
    </source>
</evidence>
<evidence type="ECO:0000256" key="2">
    <source>
        <dbReference type="ARBA" id="ARBA00005811"/>
    </source>
</evidence>
<keyword evidence="4 7" id="KW-0812">Transmembrane</keyword>
<feature type="compositionally biased region" description="Low complexity" evidence="8">
    <location>
        <begin position="166"/>
        <end position="189"/>
    </location>
</feature>
<comment type="similarity">
    <text evidence="2 7">Belongs to the ExbD/TolR family.</text>
</comment>
<sequence>MAETKSLNHKKPKSSHITARPLKLWHDQHRIQEDVQVNIIPLIDVIFCILTFFILGAVGLSRQQAISLDLPKASTATTPMREMLVVSLDDFGQLYVEKQMVTRAQLFEAIKNYHQYSPNGLMVLNASRNASYNEVVGVLDLLRQVGGDRVALATLSGEANNPTIENSNPLPNLPTNPTLPGLPGLPNSNSQSSTNPLGRN</sequence>
<dbReference type="GO" id="GO:0022857">
    <property type="term" value="F:transmembrane transporter activity"/>
    <property type="evidence" value="ECO:0007669"/>
    <property type="project" value="InterPro"/>
</dbReference>
<proteinExistence type="inferred from homology"/>
<gene>
    <name evidence="10" type="ORF">EWV85_12595</name>
</gene>
<dbReference type="EMBL" id="SFCA01000133">
    <property type="protein sequence ID" value="TRT53978.1"/>
    <property type="molecule type" value="Genomic_DNA"/>
</dbReference>
<dbReference type="PANTHER" id="PTHR30558:SF3">
    <property type="entry name" value="BIOPOLYMER TRANSPORT PROTEIN EXBD-RELATED"/>
    <property type="match status" value="1"/>
</dbReference>
<dbReference type="GO" id="GO:0005886">
    <property type="term" value="C:plasma membrane"/>
    <property type="evidence" value="ECO:0007669"/>
    <property type="project" value="UniProtKB-SubCell"/>
</dbReference>
<dbReference type="Pfam" id="PF02472">
    <property type="entry name" value="ExbD"/>
    <property type="match status" value="1"/>
</dbReference>
<dbReference type="InterPro" id="IPR003400">
    <property type="entry name" value="ExbD"/>
</dbReference>
<dbReference type="Proteomes" id="UP000316443">
    <property type="component" value="Unassembled WGS sequence"/>
</dbReference>
<dbReference type="PANTHER" id="PTHR30558">
    <property type="entry name" value="EXBD MEMBRANE COMPONENT OF PMF-DRIVEN MACROMOLECULE IMPORT SYSTEM"/>
    <property type="match status" value="1"/>
</dbReference>
<feature type="region of interest" description="Disordered" evidence="8">
    <location>
        <begin position="159"/>
        <end position="200"/>
    </location>
</feature>
<evidence type="ECO:0000256" key="8">
    <source>
        <dbReference type="SAM" id="MobiDB-lite"/>
    </source>
</evidence>
<keyword evidence="3" id="KW-1003">Cell membrane</keyword>
<comment type="subcellular location">
    <subcellularLocation>
        <location evidence="1">Cell membrane</location>
        <topology evidence="1">Single-pass membrane protein</topology>
    </subcellularLocation>
    <subcellularLocation>
        <location evidence="7">Cell membrane</location>
        <topology evidence="7">Single-pass type II membrane protein</topology>
    </subcellularLocation>
</comment>
<evidence type="ECO:0000313" key="11">
    <source>
        <dbReference type="Proteomes" id="UP000316443"/>
    </source>
</evidence>
<keyword evidence="7" id="KW-0653">Protein transport</keyword>
<feature type="transmembrane region" description="Helical" evidence="9">
    <location>
        <begin position="39"/>
        <end position="60"/>
    </location>
</feature>
<comment type="caution">
    <text evidence="10">The sequence shown here is derived from an EMBL/GenBank/DDBJ whole genome shotgun (WGS) entry which is preliminary data.</text>
</comment>
<dbReference type="AlphaFoldDB" id="A0A551XZ33"/>
<evidence type="ECO:0000256" key="6">
    <source>
        <dbReference type="ARBA" id="ARBA00023136"/>
    </source>
</evidence>
<keyword evidence="7" id="KW-0813">Transport</keyword>
<keyword evidence="6 9" id="KW-0472">Membrane</keyword>
<organism evidence="10 11">
    <name type="scientific">Microcystis aeruginosa Ma_QC_C_20070703_M131</name>
    <dbReference type="NCBI Taxonomy" id="2486263"/>
    <lineage>
        <taxon>Bacteria</taxon>
        <taxon>Bacillati</taxon>
        <taxon>Cyanobacteriota</taxon>
        <taxon>Cyanophyceae</taxon>
        <taxon>Oscillatoriophycideae</taxon>
        <taxon>Chroococcales</taxon>
        <taxon>Microcystaceae</taxon>
        <taxon>Microcystis</taxon>
    </lineage>
</organism>
<evidence type="ECO:0000256" key="4">
    <source>
        <dbReference type="ARBA" id="ARBA00022692"/>
    </source>
</evidence>
<dbReference type="GO" id="GO:0015031">
    <property type="term" value="P:protein transport"/>
    <property type="evidence" value="ECO:0007669"/>
    <property type="project" value="UniProtKB-KW"/>
</dbReference>